<dbReference type="Pfam" id="PF00005">
    <property type="entry name" value="ABC_tran"/>
    <property type="match status" value="1"/>
</dbReference>
<keyword evidence="2" id="KW-0547">Nucleotide-binding</keyword>
<dbReference type="AlphaFoldDB" id="A0A2W6NK67"/>
<dbReference type="GO" id="GO:0016887">
    <property type="term" value="F:ATP hydrolysis activity"/>
    <property type="evidence" value="ECO:0007669"/>
    <property type="project" value="InterPro"/>
</dbReference>
<dbReference type="GO" id="GO:1903806">
    <property type="term" value="P:L-isoleucine import across plasma membrane"/>
    <property type="evidence" value="ECO:0007669"/>
    <property type="project" value="TreeGrafter"/>
</dbReference>
<dbReference type="GO" id="GO:0015192">
    <property type="term" value="F:L-phenylalanine transmembrane transporter activity"/>
    <property type="evidence" value="ECO:0007669"/>
    <property type="project" value="TreeGrafter"/>
</dbReference>
<evidence type="ECO:0000313" key="5">
    <source>
        <dbReference type="EMBL" id="PZT47786.1"/>
    </source>
</evidence>
<dbReference type="RefSeq" id="WP_111230132.1">
    <property type="nucleotide sequence ID" value="NZ_NBIU01000021.1"/>
</dbReference>
<evidence type="ECO:0000313" key="6">
    <source>
        <dbReference type="Proteomes" id="UP000249746"/>
    </source>
</evidence>
<dbReference type="GO" id="GO:0015188">
    <property type="term" value="F:L-isoleucine transmembrane transporter activity"/>
    <property type="evidence" value="ECO:0007669"/>
    <property type="project" value="TreeGrafter"/>
</dbReference>
<dbReference type="GO" id="GO:1903805">
    <property type="term" value="P:L-valine import across plasma membrane"/>
    <property type="evidence" value="ECO:0007669"/>
    <property type="project" value="TreeGrafter"/>
</dbReference>
<dbReference type="PROSITE" id="PS50893">
    <property type="entry name" value="ABC_TRANSPORTER_2"/>
    <property type="match status" value="1"/>
</dbReference>
<dbReference type="InterPro" id="IPR027417">
    <property type="entry name" value="P-loop_NTPase"/>
</dbReference>
<dbReference type="PROSITE" id="PS00211">
    <property type="entry name" value="ABC_TRANSPORTER_1"/>
    <property type="match status" value="1"/>
</dbReference>
<dbReference type="FunFam" id="3.40.50.300:FF:000421">
    <property type="entry name" value="Branched-chain amino acid ABC transporter ATP-binding protein"/>
    <property type="match status" value="1"/>
</dbReference>
<dbReference type="PANTHER" id="PTHR45772:SF7">
    <property type="entry name" value="AMINO ACID ABC TRANSPORTER ATP-BINDING PROTEIN"/>
    <property type="match status" value="1"/>
</dbReference>
<dbReference type="InterPro" id="IPR003439">
    <property type="entry name" value="ABC_transporter-like_ATP-bd"/>
</dbReference>
<dbReference type="InterPro" id="IPR003593">
    <property type="entry name" value="AAA+_ATPase"/>
</dbReference>
<dbReference type="GO" id="GO:0005304">
    <property type="term" value="F:L-valine transmembrane transporter activity"/>
    <property type="evidence" value="ECO:0007669"/>
    <property type="project" value="TreeGrafter"/>
</dbReference>
<dbReference type="Proteomes" id="UP000249746">
    <property type="component" value="Unassembled WGS sequence"/>
</dbReference>
<dbReference type="InterPro" id="IPR051120">
    <property type="entry name" value="ABC_AA/LPS_Transport"/>
</dbReference>
<dbReference type="SMART" id="SM00382">
    <property type="entry name" value="AAA"/>
    <property type="match status" value="1"/>
</dbReference>
<dbReference type="CDD" id="cd03219">
    <property type="entry name" value="ABC_Mj1267_LivG_branched"/>
    <property type="match status" value="1"/>
</dbReference>
<dbReference type="GO" id="GO:0042941">
    <property type="term" value="P:D-alanine transmembrane transport"/>
    <property type="evidence" value="ECO:0007669"/>
    <property type="project" value="TreeGrafter"/>
</dbReference>
<evidence type="ECO:0000256" key="3">
    <source>
        <dbReference type="ARBA" id="ARBA00022840"/>
    </source>
</evidence>
<evidence type="ECO:0000259" key="4">
    <source>
        <dbReference type="PROSITE" id="PS50893"/>
    </source>
</evidence>
<name>A0A2W6NK67_9HELI</name>
<reference evidence="5 6" key="1">
    <citation type="submission" date="2017-03" db="EMBL/GenBank/DDBJ databases">
        <title>Genomic and clinical evidence uncovers the enterohepatic species Helicobacter valdiviensis as a potential human intestinal pathogen.</title>
        <authorList>
            <person name="Fresia P."/>
            <person name="Jara R."/>
            <person name="Sierra R."/>
            <person name="Ferres I."/>
            <person name="Greif G."/>
            <person name="Iraola G."/>
            <person name="Collado L."/>
        </authorList>
    </citation>
    <scope>NUCLEOTIDE SEQUENCE [LARGE SCALE GENOMIC DNA]</scope>
    <source>
        <strain evidence="5 6">WBE14</strain>
    </source>
</reference>
<feature type="domain" description="ABC transporter" evidence="4">
    <location>
        <begin position="5"/>
        <end position="253"/>
    </location>
</feature>
<dbReference type="GO" id="GO:0015808">
    <property type="term" value="P:L-alanine transport"/>
    <property type="evidence" value="ECO:0007669"/>
    <property type="project" value="TreeGrafter"/>
</dbReference>
<comment type="caution">
    <text evidence="5">The sequence shown here is derived from an EMBL/GenBank/DDBJ whole genome shotgun (WGS) entry which is preliminary data.</text>
</comment>
<evidence type="ECO:0000256" key="2">
    <source>
        <dbReference type="ARBA" id="ARBA00022741"/>
    </source>
</evidence>
<dbReference type="SUPFAM" id="SSF52540">
    <property type="entry name" value="P-loop containing nucleoside triphosphate hydrolases"/>
    <property type="match status" value="1"/>
</dbReference>
<gene>
    <name evidence="5" type="primary">livG</name>
    <name evidence="5" type="ORF">B6S12_07200</name>
</gene>
<keyword evidence="1" id="KW-0813">Transport</keyword>
<keyword evidence="3 5" id="KW-0067">ATP-binding</keyword>
<proteinExistence type="predicted"/>
<dbReference type="OrthoDB" id="5405085at2"/>
<protein>
    <submittedName>
        <fullName evidence="5">High-affinity branched-chain amino acid ABC transporter ATP-binding protein LivG</fullName>
    </submittedName>
</protein>
<dbReference type="Pfam" id="PF12399">
    <property type="entry name" value="BCA_ABC_TP_C"/>
    <property type="match status" value="1"/>
</dbReference>
<dbReference type="EMBL" id="NBIU01000021">
    <property type="protein sequence ID" value="PZT47786.1"/>
    <property type="molecule type" value="Genomic_DNA"/>
</dbReference>
<dbReference type="GO" id="GO:0005524">
    <property type="term" value="F:ATP binding"/>
    <property type="evidence" value="ECO:0007669"/>
    <property type="project" value="UniProtKB-KW"/>
</dbReference>
<dbReference type="PANTHER" id="PTHR45772">
    <property type="entry name" value="CONSERVED COMPONENT OF ABC TRANSPORTER FOR NATURAL AMINO ACIDS-RELATED"/>
    <property type="match status" value="1"/>
</dbReference>
<sequence length="258" mass="29049">MTPLLQLEDVSIQFGGLKAIDGVSFSIKENEIFGLIGPNGAGKTTMFNIITANYKPTSGKVTFMGKNISKYKPNTIVNLGIARTFQNIRLFSSMSVLENVLIGFHNEARYTFFEAVFRVGRFFKEEKRIKQRAIELLEYLGLQDSIYLPADSLSYGNSRKVEIARALATNPKLLLLDEPAAGMNPKETEELCELIFKMKKDFNLSVMLIEHDMPFVNKLCSEVLVLDYGKKLFSGKPQDAINNKEVIAAYLGDYYVEN</sequence>
<keyword evidence="6" id="KW-1185">Reference proteome</keyword>
<dbReference type="InterPro" id="IPR017871">
    <property type="entry name" value="ABC_transporter-like_CS"/>
</dbReference>
<organism evidence="5 6">
    <name type="scientific">Helicobacter valdiviensis</name>
    <dbReference type="NCBI Taxonomy" id="1458358"/>
    <lineage>
        <taxon>Bacteria</taxon>
        <taxon>Pseudomonadati</taxon>
        <taxon>Campylobacterota</taxon>
        <taxon>Epsilonproteobacteria</taxon>
        <taxon>Campylobacterales</taxon>
        <taxon>Helicobacteraceae</taxon>
        <taxon>Helicobacter</taxon>
    </lineage>
</organism>
<dbReference type="GO" id="GO:0005886">
    <property type="term" value="C:plasma membrane"/>
    <property type="evidence" value="ECO:0007669"/>
    <property type="project" value="TreeGrafter"/>
</dbReference>
<dbReference type="Gene3D" id="3.40.50.300">
    <property type="entry name" value="P-loop containing nucleotide triphosphate hydrolases"/>
    <property type="match status" value="1"/>
</dbReference>
<accession>A0A2W6NK67</accession>
<evidence type="ECO:0000256" key="1">
    <source>
        <dbReference type="ARBA" id="ARBA00022448"/>
    </source>
</evidence>
<dbReference type="InterPro" id="IPR032823">
    <property type="entry name" value="BCA_ABC_TP_C"/>
</dbReference>